<organism evidence="1 2">
    <name type="scientific">Euplotes crassus</name>
    <dbReference type="NCBI Taxonomy" id="5936"/>
    <lineage>
        <taxon>Eukaryota</taxon>
        <taxon>Sar</taxon>
        <taxon>Alveolata</taxon>
        <taxon>Ciliophora</taxon>
        <taxon>Intramacronucleata</taxon>
        <taxon>Spirotrichea</taxon>
        <taxon>Hypotrichia</taxon>
        <taxon>Euplotida</taxon>
        <taxon>Euplotidae</taxon>
        <taxon>Moneuplotes</taxon>
    </lineage>
</organism>
<accession>A0AAD2D4A4</accession>
<dbReference type="AlphaFoldDB" id="A0AAD2D4A4"/>
<reference evidence="1" key="1">
    <citation type="submission" date="2023-07" db="EMBL/GenBank/DDBJ databases">
        <authorList>
            <consortium name="AG Swart"/>
            <person name="Singh M."/>
            <person name="Singh A."/>
            <person name="Seah K."/>
            <person name="Emmerich C."/>
        </authorList>
    </citation>
    <scope>NUCLEOTIDE SEQUENCE</scope>
    <source>
        <strain evidence="1">DP1</strain>
    </source>
</reference>
<protein>
    <submittedName>
        <fullName evidence="1">Uncharacterized protein</fullName>
    </submittedName>
</protein>
<dbReference type="EMBL" id="CAMPGE010020799">
    <property type="protein sequence ID" value="CAI2378998.1"/>
    <property type="molecule type" value="Genomic_DNA"/>
</dbReference>
<evidence type="ECO:0000313" key="2">
    <source>
        <dbReference type="Proteomes" id="UP001295684"/>
    </source>
</evidence>
<proteinExistence type="predicted"/>
<comment type="caution">
    <text evidence="1">The sequence shown here is derived from an EMBL/GenBank/DDBJ whole genome shotgun (WGS) entry which is preliminary data.</text>
</comment>
<gene>
    <name evidence="1" type="ORF">ECRASSUSDP1_LOCUS20403</name>
</gene>
<keyword evidence="2" id="KW-1185">Reference proteome</keyword>
<evidence type="ECO:0000313" key="1">
    <source>
        <dbReference type="EMBL" id="CAI2378998.1"/>
    </source>
</evidence>
<name>A0AAD2D4A4_EUPCR</name>
<sequence>MKLWRRSQSFLFCGSSCAVIDLFNIFDFGHSDGLNIIPSSSDKCSLYTFKSLFLLLSCNCVTSACFLKFSLSFCASSNLSLILYQVPAIKSSSVSELSKALSFFTIAFLNLNTSKWFRLACFSCKQACSYNFLYFLFKL</sequence>
<dbReference type="Proteomes" id="UP001295684">
    <property type="component" value="Unassembled WGS sequence"/>
</dbReference>